<comment type="subcellular location">
    <subcellularLocation>
        <location evidence="1">Nucleus</location>
    </subcellularLocation>
</comment>
<evidence type="ECO:0000259" key="3">
    <source>
        <dbReference type="Pfam" id="PF00249"/>
    </source>
</evidence>
<protein>
    <submittedName>
        <fullName evidence="4">Myb-like DNA-binding domain protein</fullName>
    </submittedName>
</protein>
<reference evidence="4 5" key="1">
    <citation type="submission" date="2013-12" db="EMBL/GenBank/DDBJ databases">
        <title>Draft genome of the parsitic nematode Ancylostoma duodenale.</title>
        <authorList>
            <person name="Mitreva M."/>
        </authorList>
    </citation>
    <scope>NUCLEOTIDE SEQUENCE [LARGE SCALE GENOMIC DNA]</scope>
    <source>
        <strain evidence="4 5">Zhejiang</strain>
    </source>
</reference>
<feature type="compositionally biased region" description="Polar residues" evidence="2">
    <location>
        <begin position="87"/>
        <end position="104"/>
    </location>
</feature>
<name>A0A0C2DAG1_9BILA</name>
<accession>A0A0C2DAG1</accession>
<keyword evidence="5" id="KW-1185">Reference proteome</keyword>
<feature type="compositionally biased region" description="Basic and acidic residues" evidence="2">
    <location>
        <begin position="141"/>
        <end position="155"/>
    </location>
</feature>
<dbReference type="Proteomes" id="UP000054047">
    <property type="component" value="Unassembled WGS sequence"/>
</dbReference>
<dbReference type="OrthoDB" id="5778242at2759"/>
<feature type="domain" description="Myb-like" evidence="3">
    <location>
        <begin position="24"/>
        <end position="66"/>
    </location>
</feature>
<sequence length="155" mass="17521">MITLRCALQTDYGNVVSRVTLEGFKNDEILRIVRAFKKVGKKFAEISNIVGNRTPQEISIFYRRYRLQYHLDKLFDNSRKALLPPVISSSTSRTTHPENGSSSPTPEPLCRRKRAGSDPSYPEGDVVPPKSTRVTRQSAHVHREPGERESNGRLG</sequence>
<dbReference type="InterPro" id="IPR009057">
    <property type="entry name" value="Homeodomain-like_sf"/>
</dbReference>
<gene>
    <name evidence="4" type="ORF">ANCDUO_02970</name>
</gene>
<evidence type="ECO:0000313" key="5">
    <source>
        <dbReference type="Proteomes" id="UP000054047"/>
    </source>
</evidence>
<proteinExistence type="predicted"/>
<evidence type="ECO:0000256" key="1">
    <source>
        <dbReference type="ARBA" id="ARBA00004123"/>
    </source>
</evidence>
<keyword evidence="4" id="KW-0238">DNA-binding</keyword>
<dbReference type="InterPro" id="IPR001005">
    <property type="entry name" value="SANT/Myb"/>
</dbReference>
<dbReference type="AlphaFoldDB" id="A0A0C2DAG1"/>
<dbReference type="SUPFAM" id="SSF46689">
    <property type="entry name" value="Homeodomain-like"/>
    <property type="match status" value="1"/>
</dbReference>
<dbReference type="GO" id="GO:0003677">
    <property type="term" value="F:DNA binding"/>
    <property type="evidence" value="ECO:0007669"/>
    <property type="project" value="UniProtKB-KW"/>
</dbReference>
<evidence type="ECO:0000256" key="2">
    <source>
        <dbReference type="SAM" id="MobiDB-lite"/>
    </source>
</evidence>
<feature type="region of interest" description="Disordered" evidence="2">
    <location>
        <begin position="85"/>
        <end position="155"/>
    </location>
</feature>
<dbReference type="EMBL" id="KN727008">
    <property type="protein sequence ID" value="KIH66703.1"/>
    <property type="molecule type" value="Genomic_DNA"/>
</dbReference>
<dbReference type="GO" id="GO:0005634">
    <property type="term" value="C:nucleus"/>
    <property type="evidence" value="ECO:0007669"/>
    <property type="project" value="UniProtKB-SubCell"/>
</dbReference>
<dbReference type="CDD" id="cd00167">
    <property type="entry name" value="SANT"/>
    <property type="match status" value="1"/>
</dbReference>
<evidence type="ECO:0000313" key="4">
    <source>
        <dbReference type="EMBL" id="KIH66703.1"/>
    </source>
</evidence>
<dbReference type="Pfam" id="PF00249">
    <property type="entry name" value="Myb_DNA-binding"/>
    <property type="match status" value="1"/>
</dbReference>
<dbReference type="Gene3D" id="1.20.58.1880">
    <property type="match status" value="1"/>
</dbReference>
<organism evidence="4 5">
    <name type="scientific">Ancylostoma duodenale</name>
    <dbReference type="NCBI Taxonomy" id="51022"/>
    <lineage>
        <taxon>Eukaryota</taxon>
        <taxon>Metazoa</taxon>
        <taxon>Ecdysozoa</taxon>
        <taxon>Nematoda</taxon>
        <taxon>Chromadorea</taxon>
        <taxon>Rhabditida</taxon>
        <taxon>Rhabditina</taxon>
        <taxon>Rhabditomorpha</taxon>
        <taxon>Strongyloidea</taxon>
        <taxon>Ancylostomatidae</taxon>
        <taxon>Ancylostomatinae</taxon>
        <taxon>Ancylostoma</taxon>
    </lineage>
</organism>